<feature type="domain" description="NAD(P)-binding" evidence="1">
    <location>
        <begin position="29"/>
        <end position="337"/>
    </location>
</feature>
<keyword evidence="2" id="KW-0456">Lyase</keyword>
<dbReference type="GO" id="GO:0047733">
    <property type="term" value="F:CDP-glucose 4,6-dehydratase activity"/>
    <property type="evidence" value="ECO:0007669"/>
    <property type="project" value="UniProtKB-EC"/>
</dbReference>
<dbReference type="Proteomes" id="UP000637632">
    <property type="component" value="Unassembled WGS sequence"/>
</dbReference>
<dbReference type="InterPro" id="IPR036291">
    <property type="entry name" value="NAD(P)-bd_dom_sf"/>
</dbReference>
<dbReference type="EMBL" id="JACOFT010000002">
    <property type="protein sequence ID" value="MBC3811158.1"/>
    <property type="molecule type" value="Genomic_DNA"/>
</dbReference>
<keyword evidence="3" id="KW-1185">Reference proteome</keyword>
<dbReference type="EC" id="4.2.1.45" evidence="2"/>
<dbReference type="InterPro" id="IPR016040">
    <property type="entry name" value="NAD(P)-bd_dom"/>
</dbReference>
<protein>
    <submittedName>
        <fullName evidence="2">CDP-glucose 4,6-dehydratase</fullName>
        <ecNumber evidence="2">4.2.1.45</ecNumber>
    </submittedName>
</protein>
<dbReference type="InterPro" id="IPR020904">
    <property type="entry name" value="Sc_DH/Rdtase_CS"/>
</dbReference>
<dbReference type="SUPFAM" id="SSF51735">
    <property type="entry name" value="NAD(P)-binding Rossmann-fold domains"/>
    <property type="match status" value="1"/>
</dbReference>
<evidence type="ECO:0000313" key="2">
    <source>
        <dbReference type="EMBL" id="MBC3811158.1"/>
    </source>
</evidence>
<dbReference type="InterPro" id="IPR013445">
    <property type="entry name" value="CDP_4_6_deHydtase"/>
</dbReference>
<name>A0ABR6XE35_9BURK</name>
<gene>
    <name evidence="2" type="primary">rfbG</name>
    <name evidence="2" type="ORF">H8K26_06855</name>
</gene>
<dbReference type="Gene3D" id="3.40.50.720">
    <property type="entry name" value="NAD(P)-binding Rossmann-like Domain"/>
    <property type="match status" value="1"/>
</dbReference>
<dbReference type="Pfam" id="PF16363">
    <property type="entry name" value="GDP_Man_Dehyd"/>
    <property type="match status" value="1"/>
</dbReference>
<evidence type="ECO:0000259" key="1">
    <source>
        <dbReference type="Pfam" id="PF16363"/>
    </source>
</evidence>
<dbReference type="PROSITE" id="PS00061">
    <property type="entry name" value="ADH_SHORT"/>
    <property type="match status" value="1"/>
</dbReference>
<dbReference type="PANTHER" id="PTHR43000">
    <property type="entry name" value="DTDP-D-GLUCOSE 4,6-DEHYDRATASE-RELATED"/>
    <property type="match status" value="1"/>
</dbReference>
<evidence type="ECO:0000313" key="3">
    <source>
        <dbReference type="Proteomes" id="UP000637632"/>
    </source>
</evidence>
<organism evidence="2 3">
    <name type="scientific">Undibacterium aquatile</name>
    <dbReference type="NCBI Taxonomy" id="1537398"/>
    <lineage>
        <taxon>Bacteria</taxon>
        <taxon>Pseudomonadati</taxon>
        <taxon>Pseudomonadota</taxon>
        <taxon>Betaproteobacteria</taxon>
        <taxon>Burkholderiales</taxon>
        <taxon>Oxalobacteraceae</taxon>
        <taxon>Undibacterium</taxon>
    </lineage>
</organism>
<comment type="caution">
    <text evidence="2">The sequence shown here is derived from an EMBL/GenBank/DDBJ whole genome shotgun (WGS) entry which is preliminary data.</text>
</comment>
<dbReference type="NCBIfam" id="TIGR02622">
    <property type="entry name" value="CDP_4_6_dhtase"/>
    <property type="match status" value="1"/>
</dbReference>
<accession>A0ABR6XE35</accession>
<sequence>MVNTSVVSPGAISAFPAPEPSFWQGRRVLLTGHTGFKGAWLAFWLLRMGATVTGLALAPRTSPDLFDALGLAGRMQSHIGDIRDAALVRQIVAESQPEIVLHLAAQALVRPSYKDPLDTFSSNVMGTANVLDALRGVDSVRVALMVTTDKVYRNRELLTPYPETAELGGHDPYSASKAASELVIAGYRSAFLAEQGVTVAVARAGNVIGGGDWSEDRLLPDAVRAWQRHERLQIRRPESVRPWQHVLEPVSAYLTLAQRAYHLPGLGEAWNFGPDEVATVREVVELAQGAYGGGEVDFAHDIIGPHEAGLLALDVSKARCELGIRARWDLQSAVRRTMCWYRDFEQGVSASDLCERDLDAFLLGTE</sequence>
<proteinExistence type="predicted"/>
<dbReference type="Gene3D" id="3.90.25.10">
    <property type="entry name" value="UDP-galactose 4-epimerase, domain 1"/>
    <property type="match status" value="1"/>
</dbReference>
<reference evidence="2 3" key="1">
    <citation type="submission" date="2020-08" db="EMBL/GenBank/DDBJ databases">
        <title>Novel species isolated from subtropical streams in China.</title>
        <authorList>
            <person name="Lu H."/>
        </authorList>
    </citation>
    <scope>NUCLEOTIDE SEQUENCE [LARGE SCALE GENOMIC DNA]</scope>
    <source>
        <strain evidence="2 3">CCTCC AB 2015119</strain>
    </source>
</reference>